<organism evidence="1 2">
    <name type="scientific">Reticulomyxa filosa</name>
    <dbReference type="NCBI Taxonomy" id="46433"/>
    <lineage>
        <taxon>Eukaryota</taxon>
        <taxon>Sar</taxon>
        <taxon>Rhizaria</taxon>
        <taxon>Retaria</taxon>
        <taxon>Foraminifera</taxon>
        <taxon>Monothalamids</taxon>
        <taxon>Reticulomyxidae</taxon>
        <taxon>Reticulomyxa</taxon>
    </lineage>
</organism>
<keyword evidence="2" id="KW-1185">Reference proteome</keyword>
<proteinExistence type="predicted"/>
<dbReference type="EMBL" id="ASPP01022336">
    <property type="protein sequence ID" value="ETO11562.1"/>
    <property type="molecule type" value="Genomic_DNA"/>
</dbReference>
<sequence>MLNASCDTIICPLLKELKLIDSTTLFETDTKIDNNNDDNDYSSDNNYIFMSKELAIVQKALKLKQIISTKSTSRQSLATAVQDTTSYECDCKKCPKQVATEQDLIVHSKVDFYPCQLLNLLLTQPIARPFFWIVTILLLTNYCPT</sequence>
<evidence type="ECO:0000313" key="2">
    <source>
        <dbReference type="Proteomes" id="UP000023152"/>
    </source>
</evidence>
<gene>
    <name evidence="1" type="ORF">RFI_25814</name>
</gene>
<reference evidence="1 2" key="1">
    <citation type="journal article" date="2013" name="Curr. Biol.">
        <title>The Genome of the Foraminiferan Reticulomyxa filosa.</title>
        <authorList>
            <person name="Glockner G."/>
            <person name="Hulsmann N."/>
            <person name="Schleicher M."/>
            <person name="Noegel A.A."/>
            <person name="Eichinger L."/>
            <person name="Gallinger C."/>
            <person name="Pawlowski J."/>
            <person name="Sierra R."/>
            <person name="Euteneuer U."/>
            <person name="Pillet L."/>
            <person name="Moustafa A."/>
            <person name="Platzer M."/>
            <person name="Groth M."/>
            <person name="Szafranski K."/>
            <person name="Schliwa M."/>
        </authorList>
    </citation>
    <scope>NUCLEOTIDE SEQUENCE [LARGE SCALE GENOMIC DNA]</scope>
</reference>
<dbReference type="AlphaFoldDB" id="X6MDR3"/>
<evidence type="ECO:0000313" key="1">
    <source>
        <dbReference type="EMBL" id="ETO11562.1"/>
    </source>
</evidence>
<accession>X6MDR3</accession>
<name>X6MDR3_RETFI</name>
<dbReference type="Proteomes" id="UP000023152">
    <property type="component" value="Unassembled WGS sequence"/>
</dbReference>
<protein>
    <submittedName>
        <fullName evidence="1">Uncharacterized protein</fullName>
    </submittedName>
</protein>
<comment type="caution">
    <text evidence="1">The sequence shown here is derived from an EMBL/GenBank/DDBJ whole genome shotgun (WGS) entry which is preliminary data.</text>
</comment>